<organism evidence="1 2">
    <name type="scientific">Limosilactobacillus pontis</name>
    <dbReference type="NCBI Taxonomy" id="35787"/>
    <lineage>
        <taxon>Bacteria</taxon>
        <taxon>Bacillati</taxon>
        <taxon>Bacillota</taxon>
        <taxon>Bacilli</taxon>
        <taxon>Lactobacillales</taxon>
        <taxon>Lactobacillaceae</taxon>
        <taxon>Limosilactobacillus</taxon>
    </lineage>
</organism>
<reference evidence="1 2" key="1">
    <citation type="submission" date="2017-09" db="EMBL/GenBank/DDBJ databases">
        <title>Bacterial strain isolated from the female urinary microbiota.</title>
        <authorList>
            <person name="Thomas-White K."/>
            <person name="Kumar N."/>
            <person name="Forster S."/>
            <person name="Putonti C."/>
            <person name="Lawley T."/>
            <person name="Wolfe A.J."/>
        </authorList>
    </citation>
    <scope>NUCLEOTIDE SEQUENCE [LARGE SCALE GENOMIC DNA]</scope>
    <source>
        <strain evidence="1 2">UMB0683</strain>
    </source>
</reference>
<evidence type="ECO:0000313" key="1">
    <source>
        <dbReference type="EMBL" id="PMB83494.1"/>
    </source>
</evidence>
<proteinExistence type="predicted"/>
<sequence length="72" mass="8483">MLNEIREMITMVKKIQSQFTTLQGNIQQLQQALNGVDHFIEGVNKDVAKWQFKNAPRLARIQKIMTRLDERK</sequence>
<dbReference type="OrthoDB" id="2324847at2"/>
<dbReference type="AlphaFoldDB" id="A0A2J6NQA4"/>
<dbReference type="EMBL" id="PNFV01000001">
    <property type="protein sequence ID" value="PMB83494.1"/>
    <property type="molecule type" value="Genomic_DNA"/>
</dbReference>
<comment type="caution">
    <text evidence="1">The sequence shown here is derived from an EMBL/GenBank/DDBJ whole genome shotgun (WGS) entry which is preliminary data.</text>
</comment>
<accession>A0A2J6NQA4</accession>
<evidence type="ECO:0000313" key="2">
    <source>
        <dbReference type="Proteomes" id="UP000239920"/>
    </source>
</evidence>
<name>A0A2J6NQA4_9LACO</name>
<dbReference type="RefSeq" id="WP_104688048.1">
    <property type="nucleotide sequence ID" value="NZ_JBKTHY010000008.1"/>
</dbReference>
<dbReference type="Proteomes" id="UP000239920">
    <property type="component" value="Unassembled WGS sequence"/>
</dbReference>
<gene>
    <name evidence="1" type="ORF">CK797_01490</name>
</gene>
<protein>
    <submittedName>
        <fullName evidence="1">Uncharacterized protein</fullName>
    </submittedName>
</protein>